<sequence length="378" mass="42186">MRILTKDFDSLYEISAFFNLPTELIIDSNKEFFDQGSVLPDEINIPGFSLLPSCFQEEENQGAIRSVERTFQENKQKLWKHTSPAIVGRMEYSPEILERDLAVLKQAYPYASVREIGKSVLGNPIKEIKIGKGNRKIHINASFHANEWITSGVLMELVNAYLIALTNNGGLHGAEAMGAYRSVELSIVPMVNPDGVSLVINGPPKGLEKNLLKMNNGSTDFSGWKANCNGVDLNNQFPANWEIEKGRKEPKSPAARDYPGNKPLSEPEVAAMAKLVRESQFDMVIAFHTQGEEFYWGYGGREPGDSEKLAAIFSKSSGYKAVRSIDSHAGFKDWFIQEFGKPGFTIELGKGINPIPLSQYNKIYNQIKGIFISALNWR</sequence>
<protein>
    <submittedName>
        <fullName evidence="10">Peptidase M14</fullName>
    </submittedName>
</protein>
<comment type="caution">
    <text evidence="10">The sequence shown here is derived from an EMBL/GenBank/DDBJ whole genome shotgun (WGS) entry which is preliminary data.</text>
</comment>
<keyword evidence="11" id="KW-1185">Reference proteome</keyword>
<keyword evidence="4" id="KW-0378">Hydrolase</keyword>
<evidence type="ECO:0000313" key="11">
    <source>
        <dbReference type="Proteomes" id="UP000284416"/>
    </source>
</evidence>
<dbReference type="Gene3D" id="3.40.630.10">
    <property type="entry name" value="Zn peptidases"/>
    <property type="match status" value="1"/>
</dbReference>
<comment type="similarity">
    <text evidence="2 7">Belongs to the peptidase M14 family.</text>
</comment>
<dbReference type="GO" id="GO:0004181">
    <property type="term" value="F:metallocarboxypeptidase activity"/>
    <property type="evidence" value="ECO:0007669"/>
    <property type="project" value="InterPro"/>
</dbReference>
<evidence type="ECO:0000313" key="10">
    <source>
        <dbReference type="EMBL" id="RHW41067.1"/>
    </source>
</evidence>
<dbReference type="AlphaFoldDB" id="A0A417YUT1"/>
<dbReference type="GO" id="GO:0006508">
    <property type="term" value="P:proteolysis"/>
    <property type="evidence" value="ECO:0007669"/>
    <property type="project" value="UniProtKB-KW"/>
</dbReference>
<gene>
    <name evidence="10" type="ORF">D1B31_08960</name>
</gene>
<evidence type="ECO:0000256" key="5">
    <source>
        <dbReference type="ARBA" id="ARBA00022833"/>
    </source>
</evidence>
<accession>A0A417YUT1</accession>
<keyword evidence="3" id="KW-0645">Protease</keyword>
<dbReference type="OrthoDB" id="9802862at2"/>
<evidence type="ECO:0000256" key="3">
    <source>
        <dbReference type="ARBA" id="ARBA00022670"/>
    </source>
</evidence>
<evidence type="ECO:0000256" key="2">
    <source>
        <dbReference type="ARBA" id="ARBA00005988"/>
    </source>
</evidence>
<dbReference type="GO" id="GO:0005615">
    <property type="term" value="C:extracellular space"/>
    <property type="evidence" value="ECO:0007669"/>
    <property type="project" value="TreeGrafter"/>
</dbReference>
<dbReference type="PROSITE" id="PS52035">
    <property type="entry name" value="PEPTIDASE_M14"/>
    <property type="match status" value="1"/>
</dbReference>
<evidence type="ECO:0000256" key="4">
    <source>
        <dbReference type="ARBA" id="ARBA00022801"/>
    </source>
</evidence>
<keyword evidence="6" id="KW-0482">Metalloprotease</keyword>
<name>A0A417YUT1_9BACI</name>
<dbReference type="CDD" id="cd06229">
    <property type="entry name" value="M14_Endopeptidase_I"/>
    <property type="match status" value="1"/>
</dbReference>
<feature type="active site" description="Proton donor/acceptor" evidence="7">
    <location>
        <position position="347"/>
    </location>
</feature>
<proteinExistence type="inferred from homology"/>
<comment type="cofactor">
    <cofactor evidence="1">
        <name>Zn(2+)</name>
        <dbReference type="ChEBI" id="CHEBI:29105"/>
    </cofactor>
</comment>
<dbReference type="Proteomes" id="UP000284416">
    <property type="component" value="Unassembled WGS sequence"/>
</dbReference>
<evidence type="ECO:0000256" key="6">
    <source>
        <dbReference type="ARBA" id="ARBA00023049"/>
    </source>
</evidence>
<dbReference type="Pfam" id="PF00246">
    <property type="entry name" value="Peptidase_M14"/>
    <property type="match status" value="1"/>
</dbReference>
<reference evidence="10 11" key="1">
    <citation type="journal article" date="2017" name="Int. J. Syst. Evol. Microbiol.">
        <title>Bacillus notoginsengisoli sp. nov., a novel bacterium isolated from the rhizosphere of Panax notoginseng.</title>
        <authorList>
            <person name="Zhang M.Y."/>
            <person name="Cheng J."/>
            <person name="Cai Y."/>
            <person name="Zhang T.Y."/>
            <person name="Wu Y.Y."/>
            <person name="Manikprabhu D."/>
            <person name="Li W.J."/>
            <person name="Zhang Y.X."/>
        </authorList>
    </citation>
    <scope>NUCLEOTIDE SEQUENCE [LARGE SCALE GENOMIC DNA]</scope>
    <source>
        <strain evidence="10 11">JCM 30743</strain>
    </source>
</reference>
<evidence type="ECO:0000256" key="7">
    <source>
        <dbReference type="PROSITE-ProRule" id="PRU01379"/>
    </source>
</evidence>
<dbReference type="RefSeq" id="WP_118920440.1">
    <property type="nucleotide sequence ID" value="NZ_QWEG01000005.1"/>
</dbReference>
<evidence type="ECO:0000259" key="9">
    <source>
        <dbReference type="PROSITE" id="PS52035"/>
    </source>
</evidence>
<evidence type="ECO:0000256" key="1">
    <source>
        <dbReference type="ARBA" id="ARBA00001947"/>
    </source>
</evidence>
<feature type="region of interest" description="Disordered" evidence="8">
    <location>
        <begin position="245"/>
        <end position="265"/>
    </location>
</feature>
<dbReference type="PANTHER" id="PTHR11705:SF143">
    <property type="entry name" value="SLL0236 PROTEIN"/>
    <property type="match status" value="1"/>
</dbReference>
<keyword evidence="5" id="KW-0862">Zinc</keyword>
<evidence type="ECO:0000256" key="8">
    <source>
        <dbReference type="SAM" id="MobiDB-lite"/>
    </source>
</evidence>
<dbReference type="EMBL" id="QWEG01000005">
    <property type="protein sequence ID" value="RHW41067.1"/>
    <property type="molecule type" value="Genomic_DNA"/>
</dbReference>
<dbReference type="InterPro" id="IPR034274">
    <property type="entry name" value="ENP1_M14_CPD"/>
</dbReference>
<dbReference type="SUPFAM" id="SSF53187">
    <property type="entry name" value="Zn-dependent exopeptidases"/>
    <property type="match status" value="1"/>
</dbReference>
<dbReference type="InterPro" id="IPR000834">
    <property type="entry name" value="Peptidase_M14"/>
</dbReference>
<dbReference type="PANTHER" id="PTHR11705">
    <property type="entry name" value="PROTEASE FAMILY M14 CARBOXYPEPTIDASE A,B"/>
    <property type="match status" value="1"/>
</dbReference>
<dbReference type="GO" id="GO:0008270">
    <property type="term" value="F:zinc ion binding"/>
    <property type="evidence" value="ECO:0007669"/>
    <property type="project" value="InterPro"/>
</dbReference>
<dbReference type="SMART" id="SM00631">
    <property type="entry name" value="Zn_pept"/>
    <property type="match status" value="1"/>
</dbReference>
<feature type="domain" description="Peptidase M14" evidence="9">
    <location>
        <begin position="90"/>
        <end position="372"/>
    </location>
</feature>
<organism evidence="10 11">
    <name type="scientific">Neobacillus notoginsengisoli</name>
    <dbReference type="NCBI Taxonomy" id="1578198"/>
    <lineage>
        <taxon>Bacteria</taxon>
        <taxon>Bacillati</taxon>
        <taxon>Bacillota</taxon>
        <taxon>Bacilli</taxon>
        <taxon>Bacillales</taxon>
        <taxon>Bacillaceae</taxon>
        <taxon>Neobacillus</taxon>
    </lineage>
</organism>